<dbReference type="RefSeq" id="WP_182514038.1">
    <property type="nucleotide sequence ID" value="NZ_JACJIQ010000017.1"/>
</dbReference>
<dbReference type="Proteomes" id="UP000563094">
    <property type="component" value="Unassembled WGS sequence"/>
</dbReference>
<organism evidence="2 3">
    <name type="scientific">Rufibacter quisquiliarum</name>
    <dbReference type="NCBI Taxonomy" id="1549639"/>
    <lineage>
        <taxon>Bacteria</taxon>
        <taxon>Pseudomonadati</taxon>
        <taxon>Bacteroidota</taxon>
        <taxon>Cytophagia</taxon>
        <taxon>Cytophagales</taxon>
        <taxon>Hymenobacteraceae</taxon>
        <taxon>Rufibacter</taxon>
    </lineage>
</organism>
<dbReference type="GO" id="GO:0043565">
    <property type="term" value="F:sequence-specific DNA binding"/>
    <property type="evidence" value="ECO:0007669"/>
    <property type="project" value="TreeGrafter"/>
</dbReference>
<dbReference type="AlphaFoldDB" id="A0A839GH47"/>
<feature type="domain" description="Transposase IS200-like" evidence="1">
    <location>
        <begin position="9"/>
        <end position="149"/>
    </location>
</feature>
<dbReference type="InterPro" id="IPR036515">
    <property type="entry name" value="Transposase_17_sf"/>
</dbReference>
<reference evidence="2 3" key="1">
    <citation type="submission" date="2020-08" db="EMBL/GenBank/DDBJ databases">
        <title>Genomic Encyclopedia of Type Strains, Phase IV (KMG-IV): sequencing the most valuable type-strain genomes for metagenomic binning, comparative biology and taxonomic classification.</title>
        <authorList>
            <person name="Goeker M."/>
        </authorList>
    </citation>
    <scope>NUCLEOTIDE SEQUENCE [LARGE SCALE GENOMIC DNA]</scope>
    <source>
        <strain evidence="2 3">DSM 29854</strain>
    </source>
</reference>
<dbReference type="NCBIfam" id="NF047646">
    <property type="entry name" value="REP_Tyr_transpos"/>
    <property type="match status" value="1"/>
</dbReference>
<protein>
    <submittedName>
        <fullName evidence="2">REP element-mobilizing transposase RayT</fullName>
    </submittedName>
</protein>
<comment type="caution">
    <text evidence="2">The sequence shown here is derived from an EMBL/GenBank/DDBJ whole genome shotgun (WGS) entry which is preliminary data.</text>
</comment>
<accession>A0A839GH47</accession>
<sequence>MSEKYKANNPDKIYFVTFAVVQWVDAFTRREYKDILVDSLQYCQKEKGLIIYAWCIMTNHLHLALGTDGKLPLADIMRDFKKFTSVSLVRAIQENSQESRKEWLLSLFQTAAAGSAKHQKYQFWQSQYHPVELTSNGQQQRCLEYIHQNPVVAGIVNTAEAFLYSSATDYAGGKGLIEITFME</sequence>
<dbReference type="GO" id="GO:0006313">
    <property type="term" value="P:DNA transposition"/>
    <property type="evidence" value="ECO:0007669"/>
    <property type="project" value="InterPro"/>
</dbReference>
<dbReference type="SMART" id="SM01321">
    <property type="entry name" value="Y1_Tnp"/>
    <property type="match status" value="1"/>
</dbReference>
<gene>
    <name evidence="2" type="ORF">FHS90_003718</name>
</gene>
<dbReference type="Pfam" id="PF01797">
    <property type="entry name" value="Y1_Tnp"/>
    <property type="match status" value="1"/>
</dbReference>
<name>A0A839GH47_9BACT</name>
<dbReference type="EMBL" id="JACJIQ010000017">
    <property type="protein sequence ID" value="MBA9078984.1"/>
    <property type="molecule type" value="Genomic_DNA"/>
</dbReference>
<keyword evidence="3" id="KW-1185">Reference proteome</keyword>
<evidence type="ECO:0000313" key="2">
    <source>
        <dbReference type="EMBL" id="MBA9078984.1"/>
    </source>
</evidence>
<dbReference type="InterPro" id="IPR052715">
    <property type="entry name" value="RAYT_transposase"/>
</dbReference>
<dbReference type="Gene3D" id="3.30.70.1290">
    <property type="entry name" value="Transposase IS200-like"/>
    <property type="match status" value="1"/>
</dbReference>
<dbReference type="GO" id="GO:0004803">
    <property type="term" value="F:transposase activity"/>
    <property type="evidence" value="ECO:0007669"/>
    <property type="project" value="InterPro"/>
</dbReference>
<dbReference type="PANTHER" id="PTHR36966:SF1">
    <property type="entry name" value="REP-ASSOCIATED TYROSINE TRANSPOSASE"/>
    <property type="match status" value="1"/>
</dbReference>
<evidence type="ECO:0000313" key="3">
    <source>
        <dbReference type="Proteomes" id="UP000563094"/>
    </source>
</evidence>
<dbReference type="InterPro" id="IPR002686">
    <property type="entry name" value="Transposase_17"/>
</dbReference>
<evidence type="ECO:0000259" key="1">
    <source>
        <dbReference type="SMART" id="SM01321"/>
    </source>
</evidence>
<dbReference type="SUPFAM" id="SSF143422">
    <property type="entry name" value="Transposase IS200-like"/>
    <property type="match status" value="1"/>
</dbReference>
<dbReference type="PANTHER" id="PTHR36966">
    <property type="entry name" value="REP-ASSOCIATED TYROSINE TRANSPOSASE"/>
    <property type="match status" value="1"/>
</dbReference>
<proteinExistence type="predicted"/>